<evidence type="ECO:0000256" key="8">
    <source>
        <dbReference type="SAM" id="Coils"/>
    </source>
</evidence>
<feature type="coiled-coil region" evidence="8">
    <location>
        <begin position="430"/>
        <end position="457"/>
    </location>
</feature>
<comment type="subcellular location">
    <subcellularLocation>
        <location evidence="1">Cell outer membrane</location>
    </subcellularLocation>
</comment>
<keyword evidence="4" id="KW-1134">Transmembrane beta strand</keyword>
<evidence type="ECO:0000256" key="7">
    <source>
        <dbReference type="ARBA" id="ARBA00023237"/>
    </source>
</evidence>
<dbReference type="Proteomes" id="UP001487296">
    <property type="component" value="Unassembled WGS sequence"/>
</dbReference>
<evidence type="ECO:0000256" key="2">
    <source>
        <dbReference type="ARBA" id="ARBA00007613"/>
    </source>
</evidence>
<evidence type="ECO:0000256" key="1">
    <source>
        <dbReference type="ARBA" id="ARBA00004442"/>
    </source>
</evidence>
<keyword evidence="7" id="KW-0998">Cell outer membrane</keyword>
<evidence type="ECO:0000313" key="9">
    <source>
        <dbReference type="EMBL" id="MEQ2486589.1"/>
    </source>
</evidence>
<dbReference type="EMBL" id="JBBNFP010000017">
    <property type="protein sequence ID" value="MEQ2486589.1"/>
    <property type="molecule type" value="Genomic_DNA"/>
</dbReference>
<sequence length="504" mass="55401">MRKFAFIICLIGCSITVQGQRVLNLDSCRALALRNNKQVNVSRLSKEVAVNTRKATRTKALPKVDVVAGYQFSSRDINLLSKSQKTTLSNIGTGTVNKITGDLSGSISGSITDLVTQGVITPDQAQQLGTLLQQMGNGPISQYASAFGNALGKEVVDALQTKTQHVFGGAIMLRQPVYLGGAITAANRMADITESMADNDLDMKRQATLYTIDQTYWTVVSLKQKQKLAVSYRNLVKKLDDDVHRMIKEGVATRADGLKVDVKVNEADMQITQVEDGLSLARMLLCQLCGLPMDEEVLLADEDKEQLSVATCDLSQPTDSTLSTRPEVRLLQNAVEMSQQATKLVRSAYLPHIALTAGYMLSNPNLYNGFQRNFSGAFNIGVMVQVPVWNWFEGKYKVNASKAATAMAQMDLSDTQEKIHLQVAQSRYKVKEAYKRLSMAEKNIKSAEENLRCAQVGFREGVMESTDVLAAQTAWQQAQSQKIDAEVDMKLSQVNLQKALGLLE</sequence>
<keyword evidence="8" id="KW-0175">Coiled coil</keyword>
<gene>
    <name evidence="9" type="ORF">AAAT34_05915</name>
</gene>
<protein>
    <submittedName>
        <fullName evidence="9">TolC family protein</fullName>
    </submittedName>
</protein>
<proteinExistence type="inferred from homology"/>
<reference evidence="9 10" key="1">
    <citation type="submission" date="2024-04" db="EMBL/GenBank/DDBJ databases">
        <title>Human intestinal bacterial collection.</title>
        <authorList>
            <person name="Pauvert C."/>
            <person name="Hitch T.C.A."/>
            <person name="Clavel T."/>
        </authorList>
    </citation>
    <scope>NUCLEOTIDE SEQUENCE [LARGE SCALE GENOMIC DNA]</scope>
    <source>
        <strain evidence="9 10">CLA-AA-H145</strain>
    </source>
</reference>
<comment type="similarity">
    <text evidence="2">Belongs to the outer membrane factor (OMF) (TC 1.B.17) family.</text>
</comment>
<dbReference type="PANTHER" id="PTHR30026:SF20">
    <property type="entry name" value="OUTER MEMBRANE PROTEIN TOLC"/>
    <property type="match status" value="1"/>
</dbReference>
<evidence type="ECO:0000256" key="4">
    <source>
        <dbReference type="ARBA" id="ARBA00022452"/>
    </source>
</evidence>
<evidence type="ECO:0000256" key="5">
    <source>
        <dbReference type="ARBA" id="ARBA00022692"/>
    </source>
</evidence>
<comment type="caution">
    <text evidence="9">The sequence shown here is derived from an EMBL/GenBank/DDBJ whole genome shotgun (WGS) entry which is preliminary data.</text>
</comment>
<dbReference type="InterPro" id="IPR003423">
    <property type="entry name" value="OMP_efflux"/>
</dbReference>
<dbReference type="Gene3D" id="1.20.1600.10">
    <property type="entry name" value="Outer membrane efflux proteins (OEP)"/>
    <property type="match status" value="1"/>
</dbReference>
<evidence type="ECO:0000313" key="10">
    <source>
        <dbReference type="Proteomes" id="UP001487296"/>
    </source>
</evidence>
<keyword evidence="6" id="KW-0472">Membrane</keyword>
<organism evidence="9 10">
    <name type="scientific">Hallella faecis</name>
    <dbReference type="NCBI Taxonomy" id="2841596"/>
    <lineage>
        <taxon>Bacteria</taxon>
        <taxon>Pseudomonadati</taxon>
        <taxon>Bacteroidota</taxon>
        <taxon>Bacteroidia</taxon>
        <taxon>Bacteroidales</taxon>
        <taxon>Prevotellaceae</taxon>
        <taxon>Hallella</taxon>
    </lineage>
</organism>
<evidence type="ECO:0000256" key="3">
    <source>
        <dbReference type="ARBA" id="ARBA00022448"/>
    </source>
</evidence>
<keyword evidence="3" id="KW-0813">Transport</keyword>
<evidence type="ECO:0000256" key="6">
    <source>
        <dbReference type="ARBA" id="ARBA00023136"/>
    </source>
</evidence>
<keyword evidence="5" id="KW-0812">Transmembrane</keyword>
<keyword evidence="10" id="KW-1185">Reference proteome</keyword>
<dbReference type="PANTHER" id="PTHR30026">
    <property type="entry name" value="OUTER MEMBRANE PROTEIN TOLC"/>
    <property type="match status" value="1"/>
</dbReference>
<dbReference type="SUPFAM" id="SSF56954">
    <property type="entry name" value="Outer membrane efflux proteins (OEP)"/>
    <property type="match status" value="1"/>
</dbReference>
<accession>A0ABV1FQG4</accession>
<dbReference type="Pfam" id="PF02321">
    <property type="entry name" value="OEP"/>
    <property type="match status" value="1"/>
</dbReference>
<name>A0ABV1FQG4_9BACT</name>
<dbReference type="InterPro" id="IPR051906">
    <property type="entry name" value="TolC-like"/>
</dbReference>
<dbReference type="RefSeq" id="WP_215759669.1">
    <property type="nucleotide sequence ID" value="NZ_JAHKBE010000017.1"/>
</dbReference>